<protein>
    <recommendedName>
        <fullName evidence="1">HipA-like kinase domain-containing protein</fullName>
    </recommendedName>
</protein>
<feature type="domain" description="HipA-like kinase" evidence="1">
    <location>
        <begin position="23"/>
        <end position="229"/>
    </location>
</feature>
<dbReference type="Pfam" id="PF20613">
    <property type="entry name" value="HipA_2"/>
    <property type="match status" value="1"/>
</dbReference>
<name>A0A972K3Y8_9BACL</name>
<keyword evidence="3" id="KW-1185">Reference proteome</keyword>
<dbReference type="InterPro" id="IPR046748">
    <property type="entry name" value="HipA_2"/>
</dbReference>
<dbReference type="AlphaFoldDB" id="A0A972K3Y8"/>
<organism evidence="2 3">
    <name type="scientific">Paenibacillus foliorum</name>
    <dbReference type="NCBI Taxonomy" id="2654974"/>
    <lineage>
        <taxon>Bacteria</taxon>
        <taxon>Bacillati</taxon>
        <taxon>Bacillota</taxon>
        <taxon>Bacilli</taxon>
        <taxon>Bacillales</taxon>
        <taxon>Paenibacillaceae</taxon>
        <taxon>Paenibacillus</taxon>
    </lineage>
</organism>
<dbReference type="RefSeq" id="WP_171655740.1">
    <property type="nucleotide sequence ID" value="NZ_WHOD01000118.1"/>
</dbReference>
<evidence type="ECO:0000313" key="2">
    <source>
        <dbReference type="EMBL" id="NOU97480.1"/>
    </source>
</evidence>
<sequence length="261" mass="30007">MTSLEPIKYLETLSGKAAHLLSFNDGNRYAVKCKNNFHGTRELVNEFVIARLGQHLSLPVVPFKMVNMTEQQIQYIPKKFSSKYNSGTQFASLFIDNCRGLSKEPPHPTKTEINNNHVLAGIFVFDHWVHNSDRTKSNILLERLPEGKYDIHMIDHGKCFPGGYKWNKATLQKHDKFKKDSIVHIWTVGMLEDPSILSSYIKQILALPESLIEEVIREIPRDWSVPIQDREALVTYLKVQKKTFADSVYQFAKNYGRGLIS</sequence>
<accession>A0A972K3Y8</accession>
<comment type="caution">
    <text evidence="2">The sequence shown here is derived from an EMBL/GenBank/DDBJ whole genome shotgun (WGS) entry which is preliminary data.</text>
</comment>
<evidence type="ECO:0000313" key="3">
    <source>
        <dbReference type="Proteomes" id="UP000641588"/>
    </source>
</evidence>
<gene>
    <name evidence="2" type="ORF">GC093_30280</name>
</gene>
<reference evidence="2" key="1">
    <citation type="submission" date="2019-10" db="EMBL/GenBank/DDBJ databases">
        <title>Description of Paenibacillus glebae sp. nov.</title>
        <authorList>
            <person name="Carlier A."/>
            <person name="Qi S."/>
        </authorList>
    </citation>
    <scope>NUCLEOTIDE SEQUENCE</scope>
    <source>
        <strain evidence="2">LMG 31456</strain>
    </source>
</reference>
<proteinExistence type="predicted"/>
<dbReference type="Proteomes" id="UP000641588">
    <property type="component" value="Unassembled WGS sequence"/>
</dbReference>
<dbReference type="EMBL" id="WHOD01000118">
    <property type="protein sequence ID" value="NOU97480.1"/>
    <property type="molecule type" value="Genomic_DNA"/>
</dbReference>
<evidence type="ECO:0000259" key="1">
    <source>
        <dbReference type="Pfam" id="PF20613"/>
    </source>
</evidence>